<feature type="domain" description="RNA polymerase sigma factor 70 region 4 type 2" evidence="7">
    <location>
        <begin position="95"/>
        <end position="146"/>
    </location>
</feature>
<evidence type="ECO:0000256" key="2">
    <source>
        <dbReference type="ARBA" id="ARBA00023015"/>
    </source>
</evidence>
<dbReference type="STRING" id="1850246.LPB138_06780"/>
<reference evidence="8 9" key="1">
    <citation type="submission" date="2016-10" db="EMBL/GenBank/DDBJ databases">
        <title>Lutibacter sp. LPB0138, isolated from marine gastropod.</title>
        <authorList>
            <person name="Kim E."/>
            <person name="Yi H."/>
        </authorList>
    </citation>
    <scope>NUCLEOTIDE SEQUENCE [LARGE SCALE GENOMIC DNA]</scope>
    <source>
        <strain evidence="8 9">LPB0138</strain>
    </source>
</reference>
<comment type="similarity">
    <text evidence="1">Belongs to the sigma-70 factor family. ECF subfamily.</text>
</comment>
<dbReference type="InterPro" id="IPR007627">
    <property type="entry name" value="RNA_pol_sigma70_r2"/>
</dbReference>
<dbReference type="InterPro" id="IPR014304">
    <property type="entry name" value="RNA_pol_sigma-Z"/>
</dbReference>
<dbReference type="PANTHER" id="PTHR43133">
    <property type="entry name" value="RNA POLYMERASE ECF-TYPE SIGMA FACTO"/>
    <property type="match status" value="1"/>
</dbReference>
<dbReference type="RefSeq" id="WP_070236537.1">
    <property type="nucleotide sequence ID" value="NZ_CP017478.1"/>
</dbReference>
<dbReference type="GO" id="GO:0006352">
    <property type="term" value="P:DNA-templated transcription initiation"/>
    <property type="evidence" value="ECO:0007669"/>
    <property type="project" value="InterPro"/>
</dbReference>
<dbReference type="InterPro" id="IPR013249">
    <property type="entry name" value="RNA_pol_sigma70_r4_t2"/>
</dbReference>
<dbReference type="InterPro" id="IPR013324">
    <property type="entry name" value="RNA_pol_sigma_r3/r4-like"/>
</dbReference>
<dbReference type="Gene3D" id="1.10.1740.10">
    <property type="match status" value="1"/>
</dbReference>
<evidence type="ECO:0000313" key="9">
    <source>
        <dbReference type="Proteomes" id="UP000176050"/>
    </source>
</evidence>
<protein>
    <recommendedName>
        <fullName evidence="5">RNA polymerase sigma factor SigZ</fullName>
    </recommendedName>
</protein>
<dbReference type="SUPFAM" id="SSF88659">
    <property type="entry name" value="Sigma3 and sigma4 domains of RNA polymerase sigma factors"/>
    <property type="match status" value="1"/>
</dbReference>
<keyword evidence="2" id="KW-0805">Transcription regulation</keyword>
<dbReference type="NCBIfam" id="TIGR02937">
    <property type="entry name" value="sigma70-ECF"/>
    <property type="match status" value="1"/>
</dbReference>
<dbReference type="PANTHER" id="PTHR43133:SF62">
    <property type="entry name" value="RNA POLYMERASE SIGMA FACTOR SIGZ"/>
    <property type="match status" value="1"/>
</dbReference>
<keyword evidence="4" id="KW-0804">Transcription</keyword>
<name>A0A1D8P742_9FLAO</name>
<dbReference type="InterPro" id="IPR039425">
    <property type="entry name" value="RNA_pol_sigma-70-like"/>
</dbReference>
<dbReference type="InterPro" id="IPR013325">
    <property type="entry name" value="RNA_pol_sigma_r2"/>
</dbReference>
<keyword evidence="3" id="KW-0731">Sigma factor</keyword>
<dbReference type="Gene3D" id="1.10.10.10">
    <property type="entry name" value="Winged helix-like DNA-binding domain superfamily/Winged helix DNA-binding domain"/>
    <property type="match status" value="1"/>
</dbReference>
<evidence type="ECO:0000256" key="1">
    <source>
        <dbReference type="ARBA" id="ARBA00010641"/>
    </source>
</evidence>
<dbReference type="InterPro" id="IPR036388">
    <property type="entry name" value="WH-like_DNA-bd_sf"/>
</dbReference>
<dbReference type="Pfam" id="PF04542">
    <property type="entry name" value="Sigma70_r2"/>
    <property type="match status" value="1"/>
</dbReference>
<dbReference type="NCBIfam" id="TIGR02959">
    <property type="entry name" value="SigZ"/>
    <property type="match status" value="1"/>
</dbReference>
<evidence type="ECO:0000313" key="8">
    <source>
        <dbReference type="EMBL" id="AOW20394.1"/>
    </source>
</evidence>
<evidence type="ECO:0000256" key="3">
    <source>
        <dbReference type="ARBA" id="ARBA00023082"/>
    </source>
</evidence>
<evidence type="ECO:0000259" key="6">
    <source>
        <dbReference type="Pfam" id="PF04542"/>
    </source>
</evidence>
<evidence type="ECO:0000256" key="4">
    <source>
        <dbReference type="ARBA" id="ARBA00023163"/>
    </source>
</evidence>
<proteinExistence type="inferred from homology"/>
<dbReference type="KEGG" id="lul:LPB138_06780"/>
<dbReference type="SUPFAM" id="SSF88946">
    <property type="entry name" value="Sigma2 domain of RNA polymerase sigma factors"/>
    <property type="match status" value="1"/>
</dbReference>
<evidence type="ECO:0000256" key="5">
    <source>
        <dbReference type="NCBIfam" id="TIGR02959"/>
    </source>
</evidence>
<dbReference type="Pfam" id="PF08281">
    <property type="entry name" value="Sigma70_r4_2"/>
    <property type="match status" value="1"/>
</dbReference>
<sequence>MQTSQIWNEFSDSLKRYINSRVHNQTVTDDILQETFVKIHLNINKIKQQESLKSWIYTIAHNTMIDYFKKQSKIVNKTINLQENFDENFEHSHKDCLLPLINNLPQIYREAIILSEINGLKQAEVAKILDISLSGTKSRIQRGRTLLKQGFMDCCDFKLNESGHLTGTTNTKEDCKVCNN</sequence>
<dbReference type="InterPro" id="IPR014284">
    <property type="entry name" value="RNA_pol_sigma-70_dom"/>
</dbReference>
<feature type="domain" description="RNA polymerase sigma-70 region 2" evidence="6">
    <location>
        <begin position="9"/>
        <end position="73"/>
    </location>
</feature>
<gene>
    <name evidence="8" type="ORF">LPB138_06780</name>
</gene>
<accession>A0A1D8P742</accession>
<organism evidence="8 9">
    <name type="scientific">Urechidicola croceus</name>
    <dbReference type="NCBI Taxonomy" id="1850246"/>
    <lineage>
        <taxon>Bacteria</taxon>
        <taxon>Pseudomonadati</taxon>
        <taxon>Bacteroidota</taxon>
        <taxon>Flavobacteriia</taxon>
        <taxon>Flavobacteriales</taxon>
        <taxon>Flavobacteriaceae</taxon>
        <taxon>Urechidicola</taxon>
    </lineage>
</organism>
<dbReference type="AlphaFoldDB" id="A0A1D8P742"/>
<dbReference type="CDD" id="cd06171">
    <property type="entry name" value="Sigma70_r4"/>
    <property type="match status" value="1"/>
</dbReference>
<evidence type="ECO:0000259" key="7">
    <source>
        <dbReference type="Pfam" id="PF08281"/>
    </source>
</evidence>
<dbReference type="GO" id="GO:0003677">
    <property type="term" value="F:DNA binding"/>
    <property type="evidence" value="ECO:0007669"/>
    <property type="project" value="InterPro"/>
</dbReference>
<dbReference type="Proteomes" id="UP000176050">
    <property type="component" value="Chromosome"/>
</dbReference>
<dbReference type="OrthoDB" id="9795666at2"/>
<keyword evidence="9" id="KW-1185">Reference proteome</keyword>
<dbReference type="GO" id="GO:0016987">
    <property type="term" value="F:sigma factor activity"/>
    <property type="evidence" value="ECO:0007669"/>
    <property type="project" value="UniProtKB-KW"/>
</dbReference>
<dbReference type="EMBL" id="CP017478">
    <property type="protein sequence ID" value="AOW20394.1"/>
    <property type="molecule type" value="Genomic_DNA"/>
</dbReference>